<protein>
    <submittedName>
        <fullName evidence="1">Actin-12</fullName>
    </submittedName>
</protein>
<dbReference type="Gene3D" id="3.30.420.40">
    <property type="match status" value="1"/>
</dbReference>
<dbReference type="EMBL" id="JBBWWQ010000002">
    <property type="protein sequence ID" value="KAK8954672.1"/>
    <property type="molecule type" value="Genomic_DNA"/>
</dbReference>
<comment type="caution">
    <text evidence="1">The sequence shown here is derived from an EMBL/GenBank/DDBJ whole genome shotgun (WGS) entry which is preliminary data.</text>
</comment>
<proteinExistence type="predicted"/>
<sequence length="198" mass="22226">MGQKDANAGDKGILTIKFPPGHEHIIVRNWDDMEKVWRHTSYDVCRGVAPEEHTVLLNDPNINVAMQTLISLQASARTTGLSLHNIILIEFIRTCCTKPCIVLSTAHLTCGWGTRLSWQGRVPIRTLVCDVLIVSLIAGLISLSHSKHSGASRAHRTRLQFLILVACTSYDCSRKITVSDFYLISLLQLRNIFDIHIW</sequence>
<dbReference type="Proteomes" id="UP001418222">
    <property type="component" value="Unassembled WGS sequence"/>
</dbReference>
<gene>
    <name evidence="1" type="primary">ACT12</name>
    <name evidence="1" type="ORF">KSP39_PZI001878</name>
</gene>
<dbReference type="AlphaFoldDB" id="A0AAP0C0V1"/>
<reference evidence="1 2" key="1">
    <citation type="journal article" date="2022" name="Nat. Plants">
        <title>Genomes of leafy and leafless Platanthera orchids illuminate the evolution of mycoheterotrophy.</title>
        <authorList>
            <person name="Li M.H."/>
            <person name="Liu K.W."/>
            <person name="Li Z."/>
            <person name="Lu H.C."/>
            <person name="Ye Q.L."/>
            <person name="Zhang D."/>
            <person name="Wang J.Y."/>
            <person name="Li Y.F."/>
            <person name="Zhong Z.M."/>
            <person name="Liu X."/>
            <person name="Yu X."/>
            <person name="Liu D.K."/>
            <person name="Tu X.D."/>
            <person name="Liu B."/>
            <person name="Hao Y."/>
            <person name="Liao X.Y."/>
            <person name="Jiang Y.T."/>
            <person name="Sun W.H."/>
            <person name="Chen J."/>
            <person name="Chen Y.Q."/>
            <person name="Ai Y."/>
            <person name="Zhai J.W."/>
            <person name="Wu S.S."/>
            <person name="Zhou Z."/>
            <person name="Hsiao Y.Y."/>
            <person name="Wu W.L."/>
            <person name="Chen Y.Y."/>
            <person name="Lin Y.F."/>
            <person name="Hsu J.L."/>
            <person name="Li C.Y."/>
            <person name="Wang Z.W."/>
            <person name="Zhao X."/>
            <person name="Zhong W.Y."/>
            <person name="Ma X.K."/>
            <person name="Ma L."/>
            <person name="Huang J."/>
            <person name="Chen G.Z."/>
            <person name="Huang M.Z."/>
            <person name="Huang L."/>
            <person name="Peng D.H."/>
            <person name="Luo Y.B."/>
            <person name="Zou S.Q."/>
            <person name="Chen S.P."/>
            <person name="Lan S."/>
            <person name="Tsai W.C."/>
            <person name="Van de Peer Y."/>
            <person name="Liu Z.J."/>
        </authorList>
    </citation>
    <scope>NUCLEOTIDE SEQUENCE [LARGE SCALE GENOMIC DNA]</scope>
    <source>
        <strain evidence="1">Lor287</strain>
    </source>
</reference>
<name>A0AAP0C0V1_9ASPA</name>
<organism evidence="1 2">
    <name type="scientific">Platanthera zijinensis</name>
    <dbReference type="NCBI Taxonomy" id="2320716"/>
    <lineage>
        <taxon>Eukaryota</taxon>
        <taxon>Viridiplantae</taxon>
        <taxon>Streptophyta</taxon>
        <taxon>Embryophyta</taxon>
        <taxon>Tracheophyta</taxon>
        <taxon>Spermatophyta</taxon>
        <taxon>Magnoliopsida</taxon>
        <taxon>Liliopsida</taxon>
        <taxon>Asparagales</taxon>
        <taxon>Orchidaceae</taxon>
        <taxon>Orchidoideae</taxon>
        <taxon>Orchideae</taxon>
        <taxon>Orchidinae</taxon>
        <taxon>Platanthera</taxon>
    </lineage>
</organism>
<dbReference type="SUPFAM" id="SSF53067">
    <property type="entry name" value="Actin-like ATPase domain"/>
    <property type="match status" value="1"/>
</dbReference>
<dbReference type="InterPro" id="IPR043129">
    <property type="entry name" value="ATPase_NBD"/>
</dbReference>
<evidence type="ECO:0000313" key="1">
    <source>
        <dbReference type="EMBL" id="KAK8954672.1"/>
    </source>
</evidence>
<keyword evidence="2" id="KW-1185">Reference proteome</keyword>
<evidence type="ECO:0000313" key="2">
    <source>
        <dbReference type="Proteomes" id="UP001418222"/>
    </source>
</evidence>
<accession>A0AAP0C0V1</accession>